<comment type="cofactor">
    <cofactor evidence="9">
        <name>Mg(2+)</name>
        <dbReference type="ChEBI" id="CHEBI:18420"/>
    </cofactor>
</comment>
<dbReference type="PROSITE" id="PS50084">
    <property type="entry name" value="KH_TYPE_1"/>
    <property type="match status" value="1"/>
</dbReference>
<organism evidence="11 12">
    <name type="scientific">Dendrosporobacter quercicolus</name>
    <dbReference type="NCBI Taxonomy" id="146817"/>
    <lineage>
        <taxon>Bacteria</taxon>
        <taxon>Bacillati</taxon>
        <taxon>Bacillota</taxon>
        <taxon>Negativicutes</taxon>
        <taxon>Selenomonadales</taxon>
        <taxon>Sporomusaceae</taxon>
        <taxon>Dendrosporobacter</taxon>
    </lineage>
</organism>
<dbReference type="STRING" id="146817.SAMN04488502_101386"/>
<dbReference type="GO" id="GO:0000287">
    <property type="term" value="F:magnesium ion binding"/>
    <property type="evidence" value="ECO:0007669"/>
    <property type="project" value="UniProtKB-UniRule"/>
</dbReference>
<evidence type="ECO:0000256" key="8">
    <source>
        <dbReference type="ARBA" id="ARBA00022884"/>
    </source>
</evidence>
<dbReference type="Pfam" id="PF01138">
    <property type="entry name" value="RNase_PH"/>
    <property type="match status" value="2"/>
</dbReference>
<dbReference type="InterPro" id="IPR036456">
    <property type="entry name" value="PNPase_PH_RNA-bd_sf"/>
</dbReference>
<dbReference type="Pfam" id="PF00575">
    <property type="entry name" value="S1"/>
    <property type="match status" value="1"/>
</dbReference>
<dbReference type="GO" id="GO:0006396">
    <property type="term" value="P:RNA processing"/>
    <property type="evidence" value="ECO:0007669"/>
    <property type="project" value="InterPro"/>
</dbReference>
<evidence type="ECO:0000256" key="7">
    <source>
        <dbReference type="ARBA" id="ARBA00022842"/>
    </source>
</evidence>
<dbReference type="OrthoDB" id="9804305at2"/>
<dbReference type="InterPro" id="IPR015847">
    <property type="entry name" value="ExoRNase_PH_dom2"/>
</dbReference>
<protein>
    <recommendedName>
        <fullName evidence="9">Polyribonucleotide nucleotidyltransferase</fullName>
        <ecNumber evidence="9">2.7.7.8</ecNumber>
    </recommendedName>
    <alternativeName>
        <fullName evidence="9">Polynucleotide phosphorylase</fullName>
        <shortName evidence="9">PNPase</shortName>
    </alternativeName>
</protein>
<dbReference type="Proteomes" id="UP000214880">
    <property type="component" value="Unassembled WGS sequence"/>
</dbReference>
<dbReference type="NCBIfam" id="TIGR03591">
    <property type="entry name" value="polynuc_phos"/>
    <property type="match status" value="1"/>
</dbReference>
<dbReference type="GO" id="GO:0000175">
    <property type="term" value="F:3'-5'-RNA exonuclease activity"/>
    <property type="evidence" value="ECO:0007669"/>
    <property type="project" value="TreeGrafter"/>
</dbReference>
<dbReference type="SMART" id="SM00316">
    <property type="entry name" value="S1"/>
    <property type="match status" value="1"/>
</dbReference>
<dbReference type="NCBIfam" id="NF008805">
    <property type="entry name" value="PRK11824.1"/>
    <property type="match status" value="1"/>
</dbReference>
<evidence type="ECO:0000259" key="10">
    <source>
        <dbReference type="PROSITE" id="PS50126"/>
    </source>
</evidence>
<dbReference type="CDD" id="cd11364">
    <property type="entry name" value="RNase_PH_PNPase_2"/>
    <property type="match status" value="1"/>
</dbReference>
<dbReference type="SUPFAM" id="SSF54791">
    <property type="entry name" value="Eukaryotic type KH-domain (KH-domain type I)"/>
    <property type="match status" value="1"/>
</dbReference>
<dbReference type="RefSeq" id="WP_092067741.1">
    <property type="nucleotide sequence ID" value="NZ_FNHB01000001.1"/>
</dbReference>
<feature type="binding site" evidence="9">
    <location>
        <position position="488"/>
    </location>
    <ligand>
        <name>Mg(2+)</name>
        <dbReference type="ChEBI" id="CHEBI:18420"/>
    </ligand>
</feature>
<evidence type="ECO:0000313" key="11">
    <source>
        <dbReference type="EMBL" id="SDL62672.1"/>
    </source>
</evidence>
<keyword evidence="7 9" id="KW-0460">Magnesium</keyword>
<dbReference type="InterPro" id="IPR003029">
    <property type="entry name" value="S1_domain"/>
</dbReference>
<keyword evidence="5 9" id="KW-0548">Nucleotidyltransferase</keyword>
<dbReference type="InterPro" id="IPR001247">
    <property type="entry name" value="ExoRNase_PH_dom1"/>
</dbReference>
<dbReference type="Gene3D" id="3.30.1370.10">
    <property type="entry name" value="K Homology domain, type 1"/>
    <property type="match status" value="1"/>
</dbReference>
<dbReference type="CDD" id="cd11363">
    <property type="entry name" value="RNase_PH_PNPase_1"/>
    <property type="match status" value="1"/>
</dbReference>
<accession>A0A1G9LL15</accession>
<dbReference type="SMART" id="SM00322">
    <property type="entry name" value="KH"/>
    <property type="match status" value="1"/>
</dbReference>
<evidence type="ECO:0000313" key="12">
    <source>
        <dbReference type="Proteomes" id="UP000214880"/>
    </source>
</evidence>
<dbReference type="EC" id="2.7.7.8" evidence="9"/>
<dbReference type="GO" id="GO:0003723">
    <property type="term" value="F:RNA binding"/>
    <property type="evidence" value="ECO:0007669"/>
    <property type="project" value="UniProtKB-UniRule"/>
</dbReference>
<name>A0A1G9LL15_9FIRM</name>
<dbReference type="HAMAP" id="MF_01595">
    <property type="entry name" value="PNPase"/>
    <property type="match status" value="1"/>
</dbReference>
<dbReference type="InterPro" id="IPR036612">
    <property type="entry name" value="KH_dom_type_1_sf"/>
</dbReference>
<dbReference type="CDD" id="cd02393">
    <property type="entry name" value="KH-I_PNPase"/>
    <property type="match status" value="1"/>
</dbReference>
<comment type="subcellular location">
    <subcellularLocation>
        <location evidence="1 9">Cytoplasm</location>
    </subcellularLocation>
</comment>
<sequence>MHSFEMELGGRPLSIESGKLAKQAGGAVLVRYGDTAVLVTATASAEPREGIDFFPLTVDYEEKLYSVGKIPGGFIKREGRPSESAILSGRLIDRPIRPLFADGFRNDVQVVATVLSVDQNNPPDIPAMIGASCALCISDIPFDGPIGGVRIGRIDGKFIINPTVAEQEKSELNLVVAGTKDAVIMVEAGADELPEEIILAAISFGHEVIRTIIDFQLNIIAAIGKPKRDIKLFEVTADIDTAVREYATEKLNAAVRNPDKLEREAQISTVKKAAAEYFTDIFPDQGKQIQYVLQKVLKKIVRKMITVEKIRPDGRALEEVRPITCAVNLLARTHGSGLFTRGQTQVLTVTTLGAIGDEQILDGLGVEDSKRYMHHYNFPSYSVGETRPSRGPGRREIGHGALAERALVPVIPNESDFPYTIRLVSEVLESNGSSSMGSVCGSTLSLMDAGVPIKRPVSGVAMGLVKDGGDYSILTDIQGMEDALGDMDFKVAGTTKGVTAIQMDIKIAGITKEILTAALEQAKRGRSHILNIMLETISTPRPELSPYAPRIITMEIHPDKIRDVIGPGGKTIKKIIDETGVTIDIEDDGKVFIAAVDVEAGQKAIRIIESLVREVEVGTTYTGKVTRLMNFGAFVEILPGKEGLVHISQLALERVAKVEDVVKTGDEITVKVTEIDRQGRINLSRKELLKAEANNESPKTT</sequence>
<evidence type="ECO:0000256" key="4">
    <source>
        <dbReference type="ARBA" id="ARBA00022679"/>
    </source>
</evidence>
<evidence type="ECO:0000256" key="5">
    <source>
        <dbReference type="ARBA" id="ARBA00022695"/>
    </source>
</evidence>
<keyword evidence="12" id="KW-1185">Reference proteome</keyword>
<feature type="binding site" evidence="9">
    <location>
        <position position="482"/>
    </location>
    <ligand>
        <name>Mg(2+)</name>
        <dbReference type="ChEBI" id="CHEBI:18420"/>
    </ligand>
</feature>
<comment type="function">
    <text evidence="9">Involved in mRNA degradation. Catalyzes the phosphorolysis of single-stranded polyribonucleotides processively in the 3'- to 5'-direction.</text>
</comment>
<dbReference type="SUPFAM" id="SSF55666">
    <property type="entry name" value="Ribonuclease PH domain 2-like"/>
    <property type="match status" value="2"/>
</dbReference>
<dbReference type="SUPFAM" id="SSF46915">
    <property type="entry name" value="Polynucleotide phosphorylase/guanosine pentaphosphate synthase (PNPase/GPSI), domain 3"/>
    <property type="match status" value="1"/>
</dbReference>
<dbReference type="InterPro" id="IPR015848">
    <property type="entry name" value="PNPase_PH_RNA-bd_bac/org-type"/>
</dbReference>
<dbReference type="SUPFAM" id="SSF54211">
    <property type="entry name" value="Ribosomal protein S5 domain 2-like"/>
    <property type="match status" value="2"/>
</dbReference>
<dbReference type="InterPro" id="IPR027408">
    <property type="entry name" value="PNPase/RNase_PH_dom_sf"/>
</dbReference>
<keyword evidence="8 9" id="KW-0694">RNA-binding</keyword>
<dbReference type="EMBL" id="FNHB01000001">
    <property type="protein sequence ID" value="SDL62672.1"/>
    <property type="molecule type" value="Genomic_DNA"/>
</dbReference>
<reference evidence="11 12" key="1">
    <citation type="submission" date="2016-10" db="EMBL/GenBank/DDBJ databases">
        <authorList>
            <person name="de Groot N.N."/>
        </authorList>
    </citation>
    <scope>NUCLEOTIDE SEQUENCE [LARGE SCALE GENOMIC DNA]</scope>
    <source>
        <strain evidence="11 12">DSM 1736</strain>
    </source>
</reference>
<dbReference type="InterPro" id="IPR012340">
    <property type="entry name" value="NA-bd_OB-fold"/>
</dbReference>
<dbReference type="PROSITE" id="PS50126">
    <property type="entry name" value="S1"/>
    <property type="match status" value="1"/>
</dbReference>
<dbReference type="Gene3D" id="3.30.230.70">
    <property type="entry name" value="GHMP Kinase, N-terminal domain"/>
    <property type="match status" value="2"/>
</dbReference>
<gene>
    <name evidence="9" type="primary">pnp</name>
    <name evidence="11" type="ORF">SAMN04488502_101386</name>
</gene>
<dbReference type="PANTHER" id="PTHR11252:SF0">
    <property type="entry name" value="POLYRIBONUCLEOTIDE NUCLEOTIDYLTRANSFERASE 1, MITOCHONDRIAL"/>
    <property type="match status" value="1"/>
</dbReference>
<dbReference type="InterPro" id="IPR004087">
    <property type="entry name" value="KH_dom"/>
</dbReference>
<dbReference type="CDD" id="cd04472">
    <property type="entry name" value="S1_PNPase"/>
    <property type="match status" value="1"/>
</dbReference>
<keyword evidence="6 9" id="KW-0479">Metal-binding</keyword>
<evidence type="ECO:0000256" key="1">
    <source>
        <dbReference type="ARBA" id="ARBA00004496"/>
    </source>
</evidence>
<dbReference type="Gene3D" id="2.40.50.140">
    <property type="entry name" value="Nucleic acid-binding proteins"/>
    <property type="match status" value="1"/>
</dbReference>
<dbReference type="FunFam" id="2.40.50.140:FF:000023">
    <property type="entry name" value="Polyribonucleotide nucleotidyltransferase"/>
    <property type="match status" value="1"/>
</dbReference>
<keyword evidence="4 9" id="KW-0808">Transferase</keyword>
<evidence type="ECO:0000256" key="2">
    <source>
        <dbReference type="ARBA" id="ARBA00007404"/>
    </source>
</evidence>
<dbReference type="FunFam" id="3.30.230.70:FF:000002">
    <property type="entry name" value="Polyribonucleotide nucleotidyltransferase"/>
    <property type="match status" value="1"/>
</dbReference>
<evidence type="ECO:0000256" key="3">
    <source>
        <dbReference type="ARBA" id="ARBA00022490"/>
    </source>
</evidence>
<dbReference type="InterPro" id="IPR036345">
    <property type="entry name" value="ExoRNase_PH_dom2_sf"/>
</dbReference>
<dbReference type="AlphaFoldDB" id="A0A1G9LL15"/>
<proteinExistence type="inferred from homology"/>
<feature type="domain" description="S1 motif" evidence="10">
    <location>
        <begin position="618"/>
        <end position="686"/>
    </location>
</feature>
<dbReference type="Pfam" id="PF03725">
    <property type="entry name" value="RNase_PH_C"/>
    <property type="match status" value="2"/>
</dbReference>
<dbReference type="PANTHER" id="PTHR11252">
    <property type="entry name" value="POLYRIBONUCLEOTIDE NUCLEOTIDYLTRANSFERASE"/>
    <property type="match status" value="1"/>
</dbReference>
<comment type="catalytic activity">
    <reaction evidence="9">
        <text>RNA(n+1) + phosphate = RNA(n) + a ribonucleoside 5'-diphosphate</text>
        <dbReference type="Rhea" id="RHEA:22096"/>
        <dbReference type="Rhea" id="RHEA-COMP:14527"/>
        <dbReference type="Rhea" id="RHEA-COMP:17342"/>
        <dbReference type="ChEBI" id="CHEBI:43474"/>
        <dbReference type="ChEBI" id="CHEBI:57930"/>
        <dbReference type="ChEBI" id="CHEBI:140395"/>
        <dbReference type="EC" id="2.7.7.8"/>
    </reaction>
</comment>
<dbReference type="Pfam" id="PF03726">
    <property type="entry name" value="PNPase"/>
    <property type="match status" value="1"/>
</dbReference>
<dbReference type="Pfam" id="PF00013">
    <property type="entry name" value="KH_1"/>
    <property type="match status" value="1"/>
</dbReference>
<keyword evidence="3 9" id="KW-0963">Cytoplasm</keyword>
<dbReference type="InterPro" id="IPR004088">
    <property type="entry name" value="KH_dom_type_1"/>
</dbReference>
<dbReference type="InterPro" id="IPR012162">
    <property type="entry name" value="PNPase"/>
</dbReference>
<evidence type="ECO:0000256" key="9">
    <source>
        <dbReference type="HAMAP-Rule" id="MF_01595"/>
    </source>
</evidence>
<evidence type="ECO:0000256" key="6">
    <source>
        <dbReference type="ARBA" id="ARBA00022723"/>
    </source>
</evidence>
<dbReference type="FunFam" id="3.30.230.70:FF:000001">
    <property type="entry name" value="Polyribonucleotide nucleotidyltransferase"/>
    <property type="match status" value="1"/>
</dbReference>
<comment type="similarity">
    <text evidence="2 9">Belongs to the polyribonucleotide nucleotidyltransferase family.</text>
</comment>
<dbReference type="GO" id="GO:0005829">
    <property type="term" value="C:cytosol"/>
    <property type="evidence" value="ECO:0007669"/>
    <property type="project" value="TreeGrafter"/>
</dbReference>
<dbReference type="PIRSF" id="PIRSF005499">
    <property type="entry name" value="PNPase"/>
    <property type="match status" value="1"/>
</dbReference>
<dbReference type="InterPro" id="IPR020568">
    <property type="entry name" value="Ribosomal_Su5_D2-typ_SF"/>
</dbReference>
<dbReference type="GO" id="GO:0004654">
    <property type="term" value="F:polyribonucleotide nucleotidyltransferase activity"/>
    <property type="evidence" value="ECO:0007669"/>
    <property type="project" value="UniProtKB-UniRule"/>
</dbReference>
<dbReference type="GO" id="GO:0006402">
    <property type="term" value="P:mRNA catabolic process"/>
    <property type="evidence" value="ECO:0007669"/>
    <property type="project" value="UniProtKB-UniRule"/>
</dbReference>
<dbReference type="SUPFAM" id="SSF50249">
    <property type="entry name" value="Nucleic acid-binding proteins"/>
    <property type="match status" value="1"/>
</dbReference>
<dbReference type="FunFam" id="3.30.1370.10:FF:000001">
    <property type="entry name" value="Polyribonucleotide nucleotidyltransferase"/>
    <property type="match status" value="1"/>
</dbReference>